<dbReference type="Proteomes" id="UP000015105">
    <property type="component" value="Chromosome 7D"/>
</dbReference>
<organism evidence="1 2">
    <name type="scientific">Aegilops tauschii subsp. strangulata</name>
    <name type="common">Goatgrass</name>
    <dbReference type="NCBI Taxonomy" id="200361"/>
    <lineage>
        <taxon>Eukaryota</taxon>
        <taxon>Viridiplantae</taxon>
        <taxon>Streptophyta</taxon>
        <taxon>Embryophyta</taxon>
        <taxon>Tracheophyta</taxon>
        <taxon>Spermatophyta</taxon>
        <taxon>Magnoliopsida</taxon>
        <taxon>Liliopsida</taxon>
        <taxon>Poales</taxon>
        <taxon>Poaceae</taxon>
        <taxon>BOP clade</taxon>
        <taxon>Pooideae</taxon>
        <taxon>Triticodae</taxon>
        <taxon>Triticeae</taxon>
        <taxon>Triticinae</taxon>
        <taxon>Aegilops</taxon>
    </lineage>
</organism>
<keyword evidence="2" id="KW-1185">Reference proteome</keyword>
<name>A0A453QKP9_AEGTS</name>
<reference evidence="2" key="2">
    <citation type="journal article" date="2017" name="Nat. Plants">
        <title>The Aegilops tauschii genome reveals multiple impacts of transposons.</title>
        <authorList>
            <person name="Zhao G."/>
            <person name="Zou C."/>
            <person name="Li K."/>
            <person name="Wang K."/>
            <person name="Li T."/>
            <person name="Gao L."/>
            <person name="Zhang X."/>
            <person name="Wang H."/>
            <person name="Yang Z."/>
            <person name="Liu X."/>
            <person name="Jiang W."/>
            <person name="Mao L."/>
            <person name="Kong X."/>
            <person name="Jiao Y."/>
            <person name="Jia J."/>
        </authorList>
    </citation>
    <scope>NUCLEOTIDE SEQUENCE [LARGE SCALE GENOMIC DNA]</scope>
    <source>
        <strain evidence="2">cv. AL8/78</strain>
    </source>
</reference>
<protein>
    <submittedName>
        <fullName evidence="1">Uncharacterized protein</fullName>
    </submittedName>
</protein>
<proteinExistence type="predicted"/>
<dbReference type="Gramene" id="AET7Gv20216800.4">
    <property type="protein sequence ID" value="AET7Gv20216800.4"/>
    <property type="gene ID" value="AET7Gv20216800"/>
</dbReference>
<reference evidence="2" key="1">
    <citation type="journal article" date="2014" name="Science">
        <title>Ancient hybridizations among the ancestral genomes of bread wheat.</title>
        <authorList>
            <consortium name="International Wheat Genome Sequencing Consortium,"/>
            <person name="Marcussen T."/>
            <person name="Sandve S.R."/>
            <person name="Heier L."/>
            <person name="Spannagl M."/>
            <person name="Pfeifer M."/>
            <person name="Jakobsen K.S."/>
            <person name="Wulff B.B."/>
            <person name="Steuernagel B."/>
            <person name="Mayer K.F."/>
            <person name="Olsen O.A."/>
        </authorList>
    </citation>
    <scope>NUCLEOTIDE SEQUENCE [LARGE SCALE GENOMIC DNA]</scope>
    <source>
        <strain evidence="2">cv. AL8/78</strain>
    </source>
</reference>
<accession>A0A453QKP9</accession>
<sequence>MLKLHTTGTWLSTSRKIRLELKLVFKTMRAIAVDHSTMPLIRTYHCQTVDQLNTLKSCWIFAICFQIYLLRLINLRGEVQDHGPPEPMVGAL</sequence>
<reference evidence="1" key="3">
    <citation type="journal article" date="2017" name="Nature">
        <title>Genome sequence of the progenitor of the wheat D genome Aegilops tauschii.</title>
        <authorList>
            <person name="Luo M.C."/>
            <person name="Gu Y.Q."/>
            <person name="Puiu D."/>
            <person name="Wang H."/>
            <person name="Twardziok S.O."/>
            <person name="Deal K.R."/>
            <person name="Huo N."/>
            <person name="Zhu T."/>
            <person name="Wang L."/>
            <person name="Wang Y."/>
            <person name="McGuire P.E."/>
            <person name="Liu S."/>
            <person name="Long H."/>
            <person name="Ramasamy R.K."/>
            <person name="Rodriguez J.C."/>
            <person name="Van S.L."/>
            <person name="Yuan L."/>
            <person name="Wang Z."/>
            <person name="Xia Z."/>
            <person name="Xiao L."/>
            <person name="Anderson O.D."/>
            <person name="Ouyang S."/>
            <person name="Liang Y."/>
            <person name="Zimin A.V."/>
            <person name="Pertea G."/>
            <person name="Qi P."/>
            <person name="Bennetzen J.L."/>
            <person name="Dai X."/>
            <person name="Dawson M.W."/>
            <person name="Muller H.G."/>
            <person name="Kugler K."/>
            <person name="Rivarola-Duarte L."/>
            <person name="Spannagl M."/>
            <person name="Mayer K.F.X."/>
            <person name="Lu F.H."/>
            <person name="Bevan M.W."/>
            <person name="Leroy P."/>
            <person name="Li P."/>
            <person name="You F.M."/>
            <person name="Sun Q."/>
            <person name="Liu Z."/>
            <person name="Lyons E."/>
            <person name="Wicker T."/>
            <person name="Salzberg S.L."/>
            <person name="Devos K.M."/>
            <person name="Dvorak J."/>
        </authorList>
    </citation>
    <scope>NUCLEOTIDE SEQUENCE [LARGE SCALE GENOMIC DNA]</scope>
    <source>
        <strain evidence="1">cv. AL8/78</strain>
    </source>
</reference>
<dbReference type="AlphaFoldDB" id="A0A453QKP9"/>
<reference evidence="1" key="5">
    <citation type="journal article" date="2021" name="G3 (Bethesda)">
        <title>Aegilops tauschii genome assembly Aet v5.0 features greater sequence contiguity and improved annotation.</title>
        <authorList>
            <person name="Wang L."/>
            <person name="Zhu T."/>
            <person name="Rodriguez J.C."/>
            <person name="Deal K.R."/>
            <person name="Dubcovsky J."/>
            <person name="McGuire P.E."/>
            <person name="Lux T."/>
            <person name="Spannagl M."/>
            <person name="Mayer K.F.X."/>
            <person name="Baldrich P."/>
            <person name="Meyers B.C."/>
            <person name="Huo N."/>
            <person name="Gu Y.Q."/>
            <person name="Zhou H."/>
            <person name="Devos K.M."/>
            <person name="Bennetzen J.L."/>
            <person name="Unver T."/>
            <person name="Budak H."/>
            <person name="Gulick P.J."/>
            <person name="Galiba G."/>
            <person name="Kalapos B."/>
            <person name="Nelson D.R."/>
            <person name="Li P."/>
            <person name="You F.M."/>
            <person name="Luo M.C."/>
            <person name="Dvorak J."/>
        </authorList>
    </citation>
    <scope>NUCLEOTIDE SEQUENCE [LARGE SCALE GENOMIC DNA]</scope>
    <source>
        <strain evidence="1">cv. AL8/78</strain>
    </source>
</reference>
<dbReference type="EnsemblPlants" id="AET7Gv20216800.4">
    <property type="protein sequence ID" value="AET7Gv20216800.4"/>
    <property type="gene ID" value="AET7Gv20216800"/>
</dbReference>
<evidence type="ECO:0000313" key="2">
    <source>
        <dbReference type="Proteomes" id="UP000015105"/>
    </source>
</evidence>
<reference evidence="1" key="4">
    <citation type="submission" date="2019-03" db="UniProtKB">
        <authorList>
            <consortium name="EnsemblPlants"/>
        </authorList>
    </citation>
    <scope>IDENTIFICATION</scope>
</reference>
<evidence type="ECO:0000313" key="1">
    <source>
        <dbReference type="EnsemblPlants" id="AET7Gv20216800.4"/>
    </source>
</evidence>